<gene>
    <name evidence="2" type="primary">cutC</name>
    <name evidence="3" type="ORF">ACFQZX_12515</name>
</gene>
<dbReference type="Proteomes" id="UP001597010">
    <property type="component" value="Unassembled WGS sequence"/>
</dbReference>
<comment type="caution">
    <text evidence="2">Once thought to be involved in copper homeostasis, experiments in E.coli have shown this is not the case.</text>
</comment>
<keyword evidence="2" id="KW-0963">Cytoplasm</keyword>
<comment type="caution">
    <text evidence="3">The sequence shown here is derived from an EMBL/GenBank/DDBJ whole genome shotgun (WGS) entry which is preliminary data.</text>
</comment>
<name>A0ABW3AU83_9SPHI</name>
<protein>
    <recommendedName>
        <fullName evidence="2">PF03932 family protein CutC</fullName>
    </recommendedName>
</protein>
<evidence type="ECO:0000313" key="4">
    <source>
        <dbReference type="Proteomes" id="UP001597010"/>
    </source>
</evidence>
<dbReference type="HAMAP" id="MF_00795">
    <property type="entry name" value="CutC"/>
    <property type="match status" value="1"/>
</dbReference>
<organism evidence="3 4">
    <name type="scientific">Mucilaginibacter litoreus</name>
    <dbReference type="NCBI Taxonomy" id="1048221"/>
    <lineage>
        <taxon>Bacteria</taxon>
        <taxon>Pseudomonadati</taxon>
        <taxon>Bacteroidota</taxon>
        <taxon>Sphingobacteriia</taxon>
        <taxon>Sphingobacteriales</taxon>
        <taxon>Sphingobacteriaceae</taxon>
        <taxon>Mucilaginibacter</taxon>
    </lineage>
</organism>
<evidence type="ECO:0000256" key="2">
    <source>
        <dbReference type="HAMAP-Rule" id="MF_00795"/>
    </source>
</evidence>
<comment type="similarity">
    <text evidence="1 2">Belongs to the CutC family.</text>
</comment>
<dbReference type="PANTHER" id="PTHR12598">
    <property type="entry name" value="COPPER HOMEOSTASIS PROTEIN CUTC"/>
    <property type="match status" value="1"/>
</dbReference>
<dbReference type="SUPFAM" id="SSF110395">
    <property type="entry name" value="CutC-like"/>
    <property type="match status" value="1"/>
</dbReference>
<dbReference type="Gene3D" id="3.20.20.380">
    <property type="entry name" value="Copper homeostasis (CutC) domain"/>
    <property type="match status" value="1"/>
</dbReference>
<evidence type="ECO:0000313" key="3">
    <source>
        <dbReference type="EMBL" id="MFD0794442.1"/>
    </source>
</evidence>
<dbReference type="InterPro" id="IPR036822">
    <property type="entry name" value="CutC-like_dom_sf"/>
</dbReference>
<dbReference type="InterPro" id="IPR005627">
    <property type="entry name" value="CutC-like"/>
</dbReference>
<dbReference type="RefSeq" id="WP_377115782.1">
    <property type="nucleotide sequence ID" value="NZ_JBHTHZ010000011.1"/>
</dbReference>
<dbReference type="PANTHER" id="PTHR12598:SF0">
    <property type="entry name" value="COPPER HOMEOSTASIS PROTEIN CUTC HOMOLOG"/>
    <property type="match status" value="1"/>
</dbReference>
<accession>A0ABW3AU83</accession>
<comment type="subcellular location">
    <subcellularLocation>
        <location evidence="2">Cytoplasm</location>
    </subcellularLocation>
</comment>
<keyword evidence="4" id="KW-1185">Reference proteome</keyword>
<proteinExistence type="inferred from homology"/>
<reference evidence="4" key="1">
    <citation type="journal article" date="2019" name="Int. J. Syst. Evol. Microbiol.">
        <title>The Global Catalogue of Microorganisms (GCM) 10K type strain sequencing project: providing services to taxonomists for standard genome sequencing and annotation.</title>
        <authorList>
            <consortium name="The Broad Institute Genomics Platform"/>
            <consortium name="The Broad Institute Genome Sequencing Center for Infectious Disease"/>
            <person name="Wu L."/>
            <person name="Ma J."/>
        </authorList>
    </citation>
    <scope>NUCLEOTIDE SEQUENCE [LARGE SCALE GENOMIC DNA]</scope>
    <source>
        <strain evidence="4">CCUG 61484</strain>
    </source>
</reference>
<sequence length="254" mass="27795">MDPELSQKINLEVCANSVTSALAAQQGGAIRVELCENLAEGGTTPSMGQILLARKHLHIKLYVLIRPRRGDFLYSDLEYEVMQADIRSCVEAGCDGVVIGMLKADGSIDKERCTELVRFARQWGLGVTFHRAFDMCADQYQALEDIIEMGCERILTSGGKTTAMEGASTISHLVEKAAGRITIMAGSGVSEYNVADLVHFTNVTEVHSSARSQVKGGMEYKNDHILMSTGIADEFSLDFTDVARVKKILEEANR</sequence>
<dbReference type="EMBL" id="JBHTHZ010000011">
    <property type="protein sequence ID" value="MFD0794442.1"/>
    <property type="molecule type" value="Genomic_DNA"/>
</dbReference>
<evidence type="ECO:0000256" key="1">
    <source>
        <dbReference type="ARBA" id="ARBA00007768"/>
    </source>
</evidence>
<dbReference type="Pfam" id="PF03932">
    <property type="entry name" value="CutC"/>
    <property type="match status" value="1"/>
</dbReference>